<dbReference type="InterPro" id="IPR032675">
    <property type="entry name" value="LRR_dom_sf"/>
</dbReference>
<organism evidence="1 2">
    <name type="scientific">Microctonus hyperodae</name>
    <name type="common">Parasitoid wasp</name>
    <dbReference type="NCBI Taxonomy" id="165561"/>
    <lineage>
        <taxon>Eukaryota</taxon>
        <taxon>Metazoa</taxon>
        <taxon>Ecdysozoa</taxon>
        <taxon>Arthropoda</taxon>
        <taxon>Hexapoda</taxon>
        <taxon>Insecta</taxon>
        <taxon>Pterygota</taxon>
        <taxon>Neoptera</taxon>
        <taxon>Endopterygota</taxon>
        <taxon>Hymenoptera</taxon>
        <taxon>Apocrita</taxon>
        <taxon>Ichneumonoidea</taxon>
        <taxon>Braconidae</taxon>
        <taxon>Euphorinae</taxon>
        <taxon>Microctonus</taxon>
    </lineage>
</organism>
<evidence type="ECO:0000313" key="2">
    <source>
        <dbReference type="Proteomes" id="UP001168972"/>
    </source>
</evidence>
<dbReference type="SUPFAM" id="SSF52047">
    <property type="entry name" value="RNI-like"/>
    <property type="match status" value="1"/>
</dbReference>
<name>A0AA39G0K3_MICHY</name>
<dbReference type="EMBL" id="JAQQBR010000003">
    <property type="protein sequence ID" value="KAK0179272.1"/>
    <property type="molecule type" value="Genomic_DNA"/>
</dbReference>
<protein>
    <submittedName>
        <fullName evidence="1">Uncharacterized protein</fullName>
    </submittedName>
</protein>
<sequence length="162" mass="19279">MQPRQIPVKKFRFTNLESIHLTLCPDANDKFIKRLVKDCMKLCNVELFGCNLITMKGLIPITTLPELRHFGASQVNDKVFDKLSRLKTFRCLSLSLNENTMETKIFNFFRRSQNLKMSNVRVGTSNYLFDDYAREFGIKLNRDQKHYFNCMCRINWKKQFYN</sequence>
<comment type="caution">
    <text evidence="1">The sequence shown here is derived from an EMBL/GenBank/DDBJ whole genome shotgun (WGS) entry which is preliminary data.</text>
</comment>
<proteinExistence type="predicted"/>
<gene>
    <name evidence="1" type="ORF">PV327_005037</name>
</gene>
<keyword evidence="2" id="KW-1185">Reference proteome</keyword>
<accession>A0AA39G0K3</accession>
<reference evidence="1" key="1">
    <citation type="journal article" date="2023" name="bioRxiv">
        <title>Scaffold-level genome assemblies of two parasitoid biocontrol wasps reveal the parthenogenesis mechanism and an associated novel virus.</title>
        <authorList>
            <person name="Inwood S."/>
            <person name="Skelly J."/>
            <person name="Guhlin J."/>
            <person name="Harrop T."/>
            <person name="Goldson S."/>
            <person name="Dearden P."/>
        </authorList>
    </citation>
    <scope>NUCLEOTIDE SEQUENCE</scope>
    <source>
        <strain evidence="1">Lincoln</strain>
        <tissue evidence="1">Whole body</tissue>
    </source>
</reference>
<reference evidence="1" key="2">
    <citation type="submission" date="2023-03" db="EMBL/GenBank/DDBJ databases">
        <authorList>
            <person name="Inwood S.N."/>
            <person name="Skelly J.G."/>
            <person name="Guhlin J."/>
            <person name="Harrop T.W.R."/>
            <person name="Goldson S.G."/>
            <person name="Dearden P.K."/>
        </authorList>
    </citation>
    <scope>NUCLEOTIDE SEQUENCE</scope>
    <source>
        <strain evidence="1">Lincoln</strain>
        <tissue evidence="1">Whole body</tissue>
    </source>
</reference>
<evidence type="ECO:0000313" key="1">
    <source>
        <dbReference type="EMBL" id="KAK0179272.1"/>
    </source>
</evidence>
<dbReference type="Proteomes" id="UP001168972">
    <property type="component" value="Unassembled WGS sequence"/>
</dbReference>
<dbReference type="Gene3D" id="3.80.10.10">
    <property type="entry name" value="Ribonuclease Inhibitor"/>
    <property type="match status" value="1"/>
</dbReference>
<dbReference type="AlphaFoldDB" id="A0AA39G0K3"/>